<dbReference type="AlphaFoldDB" id="A0A4P2Q3X8"/>
<dbReference type="OrthoDB" id="3201900at2"/>
<name>A0A4P2Q3X8_SORCE</name>
<evidence type="ECO:0000313" key="2">
    <source>
        <dbReference type="Proteomes" id="UP000295781"/>
    </source>
</evidence>
<organism evidence="1 2">
    <name type="scientific">Sorangium cellulosum</name>
    <name type="common">Polyangium cellulosum</name>
    <dbReference type="NCBI Taxonomy" id="56"/>
    <lineage>
        <taxon>Bacteria</taxon>
        <taxon>Pseudomonadati</taxon>
        <taxon>Myxococcota</taxon>
        <taxon>Polyangia</taxon>
        <taxon>Polyangiales</taxon>
        <taxon>Polyangiaceae</taxon>
        <taxon>Sorangium</taxon>
    </lineage>
</organism>
<dbReference type="RefSeq" id="WP_129349661.1">
    <property type="nucleotide sequence ID" value="NZ_CP012670.1"/>
</dbReference>
<gene>
    <name evidence="1" type="ORF">SOCEGT47_045780</name>
</gene>
<dbReference type="Proteomes" id="UP000295781">
    <property type="component" value="Chromosome"/>
</dbReference>
<dbReference type="EMBL" id="CP012670">
    <property type="protein sequence ID" value="AUX24045.1"/>
    <property type="molecule type" value="Genomic_DNA"/>
</dbReference>
<protein>
    <recommendedName>
        <fullName evidence="3">Phage resistance protein</fullName>
    </recommendedName>
</protein>
<sequence length="190" mass="21043">MSDPIRVRDLFDLPEQIRKGDFVHRLSEGVLAPVETARTYVVTPAIAGAFDRALKLVGSALREGRSQASYIHGSFGSGKSHFMALLSLLLDGHEAAWRIPELHPLRAAHAWGGDRKLLQLRFHMVGQPSLEVAIFEEYVRHVREHHATAPDWCGSRSSAPLPTGPSRPLWIRSRCFAGSRPASRPRASTP</sequence>
<reference evidence="1 2" key="1">
    <citation type="submission" date="2015-09" db="EMBL/GenBank/DDBJ databases">
        <title>Sorangium comparison.</title>
        <authorList>
            <person name="Zaburannyi N."/>
            <person name="Bunk B."/>
            <person name="Overmann J."/>
            <person name="Mueller R."/>
        </authorList>
    </citation>
    <scope>NUCLEOTIDE SEQUENCE [LARGE SCALE GENOMIC DNA]</scope>
    <source>
        <strain evidence="1 2">So ceGT47</strain>
    </source>
</reference>
<evidence type="ECO:0000313" key="1">
    <source>
        <dbReference type="EMBL" id="AUX24045.1"/>
    </source>
</evidence>
<evidence type="ECO:0008006" key="3">
    <source>
        <dbReference type="Google" id="ProtNLM"/>
    </source>
</evidence>
<proteinExistence type="predicted"/>
<accession>A0A4P2Q3X8</accession>